<evidence type="ECO:0000259" key="8">
    <source>
        <dbReference type="Pfam" id="PF07282"/>
    </source>
</evidence>
<evidence type="ECO:0000256" key="6">
    <source>
        <dbReference type="ARBA" id="ARBA00023172"/>
    </source>
</evidence>
<feature type="domain" description="Cas12f1-like TNB" evidence="8">
    <location>
        <begin position="355"/>
        <end position="422"/>
    </location>
</feature>
<gene>
    <name evidence="10" type="primary">tnpB</name>
    <name evidence="10" type="ORF">IHE71_15915</name>
</gene>
<evidence type="ECO:0000259" key="7">
    <source>
        <dbReference type="Pfam" id="PF01385"/>
    </source>
</evidence>
<dbReference type="InterPro" id="IPR001959">
    <property type="entry name" value="Transposase"/>
</dbReference>
<keyword evidence="2" id="KW-0815">Transposition</keyword>
<reference evidence="10 11" key="1">
    <citation type="submission" date="2020-10" db="EMBL/GenBank/DDBJ databases">
        <title>Myceligenerans pegani sp. nov., an endophytic actinomycete isolated from Peganum harmala L. in Xinjiang, China.</title>
        <authorList>
            <person name="Xin L."/>
        </authorList>
    </citation>
    <scope>NUCLEOTIDE SEQUENCE [LARGE SCALE GENOMIC DNA]</scope>
    <source>
        <strain evidence="10 11">TRM65318</strain>
    </source>
</reference>
<proteinExistence type="inferred from homology"/>
<feature type="domain" description="Transposase putative helix-turn-helix" evidence="9">
    <location>
        <begin position="1"/>
        <end position="40"/>
    </location>
</feature>
<accession>A0ABR9N208</accession>
<dbReference type="InterPro" id="IPR010095">
    <property type="entry name" value="Cas12f1-like_TNB"/>
</dbReference>
<evidence type="ECO:0000313" key="11">
    <source>
        <dbReference type="Proteomes" id="UP000625527"/>
    </source>
</evidence>
<dbReference type="NCBIfam" id="TIGR01766">
    <property type="entry name" value="IS200/IS605 family accessory protein TnpB-like domain"/>
    <property type="match status" value="1"/>
</dbReference>
<name>A0ABR9N208_9MICO</name>
<dbReference type="Proteomes" id="UP000625527">
    <property type="component" value="Unassembled WGS sequence"/>
</dbReference>
<evidence type="ECO:0000256" key="2">
    <source>
        <dbReference type="ARBA" id="ARBA00022578"/>
    </source>
</evidence>
<dbReference type="InterPro" id="IPR021027">
    <property type="entry name" value="Transposase_put_HTH"/>
</dbReference>
<evidence type="ECO:0000256" key="3">
    <source>
        <dbReference type="ARBA" id="ARBA00022723"/>
    </source>
</evidence>
<comment type="caution">
    <text evidence="10">The sequence shown here is derived from an EMBL/GenBank/DDBJ whole genome shotgun (WGS) entry which is preliminary data.</text>
</comment>
<dbReference type="Pfam" id="PF12323">
    <property type="entry name" value="HTH_OrfB_IS605"/>
    <property type="match status" value="1"/>
</dbReference>
<sequence>MARHVAFRWSLDPTVEQQVALARHVGAARFAFNTCLELHLAARRRRHHADGLGSVPWSGFSLINTFNRWKRSEAAGRRFVVDSRGGTQVEVTGLAWRGQVCSLVFEEAAVDLGRALKAWTASRAGKRIGRRVGHPRFKKKNATSGSFRIRNQRSRTGRSSIRVGDSSPRSVSLPKLGTIRVREDTRRLRRMIAKQRARILYATVSRGVRGRWWISVTVEAADFHPETRHRPRTDDDDSGWVGVDRGLKDAVVAATSDGVVTLRVKPAKTLANGLPRIRLLSRAVSRKKKGSSNQKKARTRLAREHQRIRNRRQYALHQVSNRLVNNHDRLVLEDLNIAGMIKNRRLSRAISDAAWGELARQVGYKQAWRGGQVAIANRWFPSSKTCSACHTVKQSLTLAEREFVCDACGHAIDRDLNAAVNLAAWAHNTGGGVRAAGDRQTAGPVTNAH</sequence>
<protein>
    <submittedName>
        <fullName evidence="10">IS200/IS605 family element transposase accessory protein TnpB</fullName>
    </submittedName>
</protein>
<keyword evidence="11" id="KW-1185">Reference proteome</keyword>
<dbReference type="Pfam" id="PF01385">
    <property type="entry name" value="OrfB_IS605"/>
    <property type="match status" value="1"/>
</dbReference>
<evidence type="ECO:0000256" key="5">
    <source>
        <dbReference type="ARBA" id="ARBA00023125"/>
    </source>
</evidence>
<keyword evidence="6" id="KW-0233">DNA recombination</keyword>
<dbReference type="NCBIfam" id="NF040570">
    <property type="entry name" value="guided_TnpB"/>
    <property type="match status" value="1"/>
</dbReference>
<dbReference type="RefSeq" id="WP_192863775.1">
    <property type="nucleotide sequence ID" value="NZ_JADAQT010000097.1"/>
</dbReference>
<keyword evidence="4" id="KW-0862">Zinc</keyword>
<dbReference type="Pfam" id="PF07282">
    <property type="entry name" value="Cas12f1-like_TNB"/>
    <property type="match status" value="1"/>
</dbReference>
<dbReference type="EMBL" id="JADAQT010000097">
    <property type="protein sequence ID" value="MBE1877179.1"/>
    <property type="molecule type" value="Genomic_DNA"/>
</dbReference>
<evidence type="ECO:0000313" key="10">
    <source>
        <dbReference type="EMBL" id="MBE1877179.1"/>
    </source>
</evidence>
<keyword evidence="5" id="KW-0238">DNA-binding</keyword>
<keyword evidence="3" id="KW-0479">Metal-binding</keyword>
<comment type="similarity">
    <text evidence="1">In the C-terminal section; belongs to the transposase 35 family.</text>
</comment>
<feature type="domain" description="Probable transposase IS891/IS1136/IS1341" evidence="7">
    <location>
        <begin position="239"/>
        <end position="343"/>
    </location>
</feature>
<evidence type="ECO:0000259" key="9">
    <source>
        <dbReference type="Pfam" id="PF12323"/>
    </source>
</evidence>
<organism evidence="10 11">
    <name type="scientific">Myceligenerans pegani</name>
    <dbReference type="NCBI Taxonomy" id="2776917"/>
    <lineage>
        <taxon>Bacteria</taxon>
        <taxon>Bacillati</taxon>
        <taxon>Actinomycetota</taxon>
        <taxon>Actinomycetes</taxon>
        <taxon>Micrococcales</taxon>
        <taxon>Promicromonosporaceae</taxon>
        <taxon>Myceligenerans</taxon>
    </lineage>
</organism>
<evidence type="ECO:0000256" key="1">
    <source>
        <dbReference type="ARBA" id="ARBA00008761"/>
    </source>
</evidence>
<evidence type="ECO:0000256" key="4">
    <source>
        <dbReference type="ARBA" id="ARBA00022833"/>
    </source>
</evidence>